<keyword evidence="3" id="KW-0863">Zinc-finger</keyword>
<reference evidence="10" key="2">
    <citation type="journal article" date="2023" name="BMC Genomics">
        <title>Pest status, molecular evolution, and epigenetic factors derived from the genome assembly of Frankliniella fusca, a thysanopteran phytovirus vector.</title>
        <authorList>
            <person name="Catto M.A."/>
            <person name="Labadie P.E."/>
            <person name="Jacobson A.L."/>
            <person name="Kennedy G.G."/>
            <person name="Srinivasan R."/>
            <person name="Hunt B.G."/>
        </authorList>
    </citation>
    <scope>NUCLEOTIDE SEQUENCE</scope>
    <source>
        <strain evidence="10">PL_HMW_Pooled</strain>
    </source>
</reference>
<dbReference type="EMBL" id="JAHWGI010001388">
    <property type="protein sequence ID" value="KAK3929209.1"/>
    <property type="molecule type" value="Genomic_DNA"/>
</dbReference>
<protein>
    <submittedName>
        <fullName evidence="10">Zinc finger BED domain-containing protein 4</fullName>
    </submittedName>
</protein>
<evidence type="ECO:0000313" key="10">
    <source>
        <dbReference type="EMBL" id="KAK3929209.1"/>
    </source>
</evidence>
<organism evidence="10 11">
    <name type="scientific">Frankliniella fusca</name>
    <dbReference type="NCBI Taxonomy" id="407009"/>
    <lineage>
        <taxon>Eukaryota</taxon>
        <taxon>Metazoa</taxon>
        <taxon>Ecdysozoa</taxon>
        <taxon>Arthropoda</taxon>
        <taxon>Hexapoda</taxon>
        <taxon>Insecta</taxon>
        <taxon>Pterygota</taxon>
        <taxon>Neoptera</taxon>
        <taxon>Paraneoptera</taxon>
        <taxon>Thysanoptera</taxon>
        <taxon>Terebrantia</taxon>
        <taxon>Thripoidea</taxon>
        <taxon>Thripidae</taxon>
        <taxon>Frankliniella</taxon>
    </lineage>
</organism>
<dbReference type="InterPro" id="IPR012337">
    <property type="entry name" value="RNaseH-like_sf"/>
</dbReference>
<evidence type="ECO:0000313" key="8">
    <source>
        <dbReference type="EMBL" id="KAK3907961.1"/>
    </source>
</evidence>
<dbReference type="GO" id="GO:0005634">
    <property type="term" value="C:nucleus"/>
    <property type="evidence" value="ECO:0007669"/>
    <property type="project" value="UniProtKB-SubCell"/>
</dbReference>
<evidence type="ECO:0000259" key="7">
    <source>
        <dbReference type="Pfam" id="PF05699"/>
    </source>
</evidence>
<evidence type="ECO:0000256" key="2">
    <source>
        <dbReference type="ARBA" id="ARBA00022723"/>
    </source>
</evidence>
<dbReference type="AlphaFoldDB" id="A0AAE1LSG1"/>
<evidence type="ECO:0000256" key="5">
    <source>
        <dbReference type="ARBA" id="ARBA00023242"/>
    </source>
</evidence>
<dbReference type="EMBL" id="JAHWGI010001089">
    <property type="protein sequence ID" value="KAK3922322.1"/>
    <property type="molecule type" value="Genomic_DNA"/>
</dbReference>
<dbReference type="InterPro" id="IPR008906">
    <property type="entry name" value="HATC_C_dom"/>
</dbReference>
<keyword evidence="4" id="KW-0862">Zinc</keyword>
<accession>A0AAE1LSG1</accession>
<dbReference type="GO" id="GO:0008270">
    <property type="term" value="F:zinc ion binding"/>
    <property type="evidence" value="ECO:0007669"/>
    <property type="project" value="UniProtKB-KW"/>
</dbReference>
<keyword evidence="11" id="KW-1185">Reference proteome</keyword>
<proteinExistence type="predicted"/>
<reference evidence="10" key="1">
    <citation type="submission" date="2021-07" db="EMBL/GenBank/DDBJ databases">
        <authorList>
            <person name="Catto M.A."/>
            <person name="Jacobson A."/>
            <person name="Kennedy G."/>
            <person name="Labadie P."/>
            <person name="Hunt B.G."/>
            <person name="Srinivasan R."/>
        </authorList>
    </citation>
    <scope>NUCLEOTIDE SEQUENCE</scope>
    <source>
        <strain evidence="10">PL_HMW_Pooled</strain>
        <tissue evidence="10">Head</tissue>
    </source>
</reference>
<evidence type="ECO:0000256" key="6">
    <source>
        <dbReference type="SAM" id="MobiDB-lite"/>
    </source>
</evidence>
<feature type="domain" description="HAT C-terminal dimerisation" evidence="7">
    <location>
        <begin position="535"/>
        <end position="611"/>
    </location>
</feature>
<feature type="region of interest" description="Disordered" evidence="6">
    <location>
        <begin position="500"/>
        <end position="522"/>
    </location>
</feature>
<sequence>MSHLKSHHSEVHTATKLEWAKMIAPEGSPAKKGRTPPKKLLDKVVMSGPALETHCLRLITEHGLSFEVLGYQAFQDIISPMLDAMPKRDRPTISAHVSPTKIAGLATRVRQKLAAEMEGRLMSMQVDGCSKRHRHFVGVNVQYIKDGKTLVRTLAVEEMHVSSSSENLKHLLVQVLRKFDVPPKNIISITSDNGANYLKAGKLLHLQDTEVLQDVEDVEDVDDPGVDDEWLDLEFSYEGESIQSVRCAAHTLQLAVDDAMKQNDGVKPTIAKVRNLAHFLRTPTNVRQLKTAGKSLPVLDVVTRWGSTYGMLKSVSALRHFFQAVMDMTSKERAENGLTDDDWDGVDEILSDLHPVYTATIKLQARDLTLGQLLAIWTEATMALKSRRSDLARSILHAMDARSKSAMYRNRARGERLSSLFDYPAFFAAVFADPRFFSLLTKEQIVKAKEYLIQLWQIQQARRGVQIVQQEETIPGNESDNDDEDDDPFAAFLAKKNQERITSQQPRGRTAARRGRAPAAPVQGREKIRGILDEYDATTKPLPFKSCVLKFWEDKRLVWPELYELAMIVLAIPATQVSVERLFSALRFILRPQRFKLHSDRVDDIVFLHANADLVREVAAEMRSESLSMPLSTSEQPEQAPNE</sequence>
<evidence type="ECO:0000256" key="4">
    <source>
        <dbReference type="ARBA" id="ARBA00022833"/>
    </source>
</evidence>
<dbReference type="Proteomes" id="UP001219518">
    <property type="component" value="Unassembled WGS sequence"/>
</dbReference>
<dbReference type="EMBL" id="JAHWGI010000026">
    <property type="protein sequence ID" value="KAK3907961.1"/>
    <property type="molecule type" value="Genomic_DNA"/>
</dbReference>
<evidence type="ECO:0000256" key="3">
    <source>
        <dbReference type="ARBA" id="ARBA00022771"/>
    </source>
</evidence>
<comment type="subcellular location">
    <subcellularLocation>
        <location evidence="1">Nucleus</location>
    </subcellularLocation>
</comment>
<evidence type="ECO:0000256" key="1">
    <source>
        <dbReference type="ARBA" id="ARBA00004123"/>
    </source>
</evidence>
<evidence type="ECO:0000313" key="11">
    <source>
        <dbReference type="Proteomes" id="UP001219518"/>
    </source>
</evidence>
<dbReference type="GO" id="GO:0046983">
    <property type="term" value="F:protein dimerization activity"/>
    <property type="evidence" value="ECO:0007669"/>
    <property type="project" value="InterPro"/>
</dbReference>
<keyword evidence="2" id="KW-0479">Metal-binding</keyword>
<dbReference type="SUPFAM" id="SSF53098">
    <property type="entry name" value="Ribonuclease H-like"/>
    <property type="match status" value="1"/>
</dbReference>
<name>A0AAE1LSG1_9NEOP</name>
<gene>
    <name evidence="9" type="ORF">KUF71_011791</name>
    <name evidence="10" type="ORF">KUF71_017669</name>
    <name evidence="8" type="ORF">KUF71_018598</name>
</gene>
<dbReference type="PANTHER" id="PTHR46481:SF10">
    <property type="entry name" value="ZINC FINGER BED DOMAIN-CONTAINING PROTEIN 39"/>
    <property type="match status" value="1"/>
</dbReference>
<keyword evidence="5" id="KW-0539">Nucleus</keyword>
<comment type="caution">
    <text evidence="10">The sequence shown here is derived from an EMBL/GenBank/DDBJ whole genome shotgun (WGS) entry which is preliminary data.</text>
</comment>
<evidence type="ECO:0000313" key="9">
    <source>
        <dbReference type="EMBL" id="KAK3922322.1"/>
    </source>
</evidence>
<dbReference type="InterPro" id="IPR052035">
    <property type="entry name" value="ZnF_BED_domain_contain"/>
</dbReference>
<dbReference type="PANTHER" id="PTHR46481">
    <property type="entry name" value="ZINC FINGER BED DOMAIN-CONTAINING PROTEIN 4"/>
    <property type="match status" value="1"/>
</dbReference>
<dbReference type="Pfam" id="PF05699">
    <property type="entry name" value="Dimer_Tnp_hAT"/>
    <property type="match status" value="1"/>
</dbReference>